<dbReference type="PANTHER" id="PTHR33622:SF10">
    <property type="entry name" value="MARKER FOR OXIDATIVE STRESS RESPONSE PROTEIN"/>
    <property type="match status" value="1"/>
</dbReference>
<organism evidence="1 2">
    <name type="scientific">Gossypium davidsonii</name>
    <name type="common">Davidson's cotton</name>
    <name type="synonym">Gossypium klotzschianum subsp. davidsonii</name>
    <dbReference type="NCBI Taxonomy" id="34287"/>
    <lineage>
        <taxon>Eukaryota</taxon>
        <taxon>Viridiplantae</taxon>
        <taxon>Streptophyta</taxon>
        <taxon>Embryophyta</taxon>
        <taxon>Tracheophyta</taxon>
        <taxon>Spermatophyta</taxon>
        <taxon>Magnoliopsida</taxon>
        <taxon>eudicotyledons</taxon>
        <taxon>Gunneridae</taxon>
        <taxon>Pentapetalae</taxon>
        <taxon>rosids</taxon>
        <taxon>malvids</taxon>
        <taxon>Malvales</taxon>
        <taxon>Malvaceae</taxon>
        <taxon>Malvoideae</taxon>
        <taxon>Gossypium</taxon>
    </lineage>
</organism>
<evidence type="ECO:0000313" key="1">
    <source>
        <dbReference type="EMBL" id="MBA0631354.1"/>
    </source>
</evidence>
<evidence type="ECO:0000313" key="2">
    <source>
        <dbReference type="Proteomes" id="UP000593561"/>
    </source>
</evidence>
<accession>A0A7J8SZ27</accession>
<dbReference type="AlphaFoldDB" id="A0A7J8SZ27"/>
<protein>
    <submittedName>
        <fullName evidence="1">Uncharacterized protein</fullName>
    </submittedName>
</protein>
<reference evidence="1 2" key="1">
    <citation type="journal article" date="2019" name="Genome Biol. Evol.">
        <title>Insights into the evolution of the New World diploid cottons (Gossypium, subgenus Houzingenia) based on genome sequencing.</title>
        <authorList>
            <person name="Grover C.E."/>
            <person name="Arick M.A. 2nd"/>
            <person name="Thrash A."/>
            <person name="Conover J.L."/>
            <person name="Sanders W.S."/>
            <person name="Peterson D.G."/>
            <person name="Frelichowski J.E."/>
            <person name="Scheffler J.A."/>
            <person name="Scheffler B.E."/>
            <person name="Wendel J.F."/>
        </authorList>
    </citation>
    <scope>NUCLEOTIDE SEQUENCE [LARGE SCALE GENOMIC DNA]</scope>
    <source>
        <strain evidence="1">27</strain>
        <tissue evidence="1">Leaf</tissue>
    </source>
</reference>
<dbReference type="PANTHER" id="PTHR33622">
    <property type="entry name" value="OS03G0724500 PROTEIN"/>
    <property type="match status" value="1"/>
</dbReference>
<proteinExistence type="predicted"/>
<dbReference type="EMBL" id="JABFAC010000013">
    <property type="protein sequence ID" value="MBA0631354.1"/>
    <property type="molecule type" value="Genomic_DNA"/>
</dbReference>
<gene>
    <name evidence="1" type="ORF">Godav_000235</name>
</gene>
<sequence>MASCRKKKNEEATFLEDLKDHIDEFVNASMDEHKTCFKKTIQKMFGMSKIVAERNAESKETTVSK</sequence>
<name>A0A7J8SZ27_GOSDV</name>
<keyword evidence="2" id="KW-1185">Reference proteome</keyword>
<comment type="caution">
    <text evidence="1">The sequence shown here is derived from an EMBL/GenBank/DDBJ whole genome shotgun (WGS) entry which is preliminary data.</text>
</comment>
<dbReference type="Proteomes" id="UP000593561">
    <property type="component" value="Unassembled WGS sequence"/>
</dbReference>